<reference evidence="1" key="1">
    <citation type="submission" date="2018-05" db="EMBL/GenBank/DDBJ databases">
        <authorList>
            <person name="Lanie J.A."/>
            <person name="Ng W.-L."/>
            <person name="Kazmierczak K.M."/>
            <person name="Andrzejewski T.M."/>
            <person name="Davidsen T.M."/>
            <person name="Wayne K.J."/>
            <person name="Tettelin H."/>
            <person name="Glass J.I."/>
            <person name="Rusch D."/>
            <person name="Podicherti R."/>
            <person name="Tsui H.-C.T."/>
            <person name="Winkler M.E."/>
        </authorList>
    </citation>
    <scope>NUCLEOTIDE SEQUENCE</scope>
</reference>
<dbReference type="AlphaFoldDB" id="A0A382SAI2"/>
<gene>
    <name evidence="1" type="ORF">METZ01_LOCUS358785</name>
</gene>
<feature type="non-terminal residue" evidence="1">
    <location>
        <position position="1"/>
    </location>
</feature>
<sequence>DKRGIAAYKRAQEIKAATEDAAVPGNLAENVSSEEMTNQLDDSADEVSVASDNVVEDDTTSEVVGSVDGNFAEEPGDSE</sequence>
<name>A0A382SAI2_9ZZZZ</name>
<dbReference type="EMBL" id="UINC01127061">
    <property type="protein sequence ID" value="SVD05931.1"/>
    <property type="molecule type" value="Genomic_DNA"/>
</dbReference>
<evidence type="ECO:0000313" key="1">
    <source>
        <dbReference type="EMBL" id="SVD05931.1"/>
    </source>
</evidence>
<protein>
    <submittedName>
        <fullName evidence="1">Uncharacterized protein</fullName>
    </submittedName>
</protein>
<accession>A0A382SAI2</accession>
<organism evidence="1">
    <name type="scientific">marine metagenome</name>
    <dbReference type="NCBI Taxonomy" id="408172"/>
    <lineage>
        <taxon>unclassified sequences</taxon>
        <taxon>metagenomes</taxon>
        <taxon>ecological metagenomes</taxon>
    </lineage>
</organism>
<proteinExistence type="predicted"/>